<sequence>MNENIVKAWSILRPQLKDDRVAFVLCPANEYRRKLEEVLREDPEFVRCVQLSRESSVVQFDRFHLRLVSHHRASYEDTVIRTSGFHCDIAILDCKLDIGQKQDLYNLAHERHGELLIVEVQ</sequence>
<evidence type="ECO:0000313" key="2">
    <source>
        <dbReference type="Proteomes" id="UP000033024"/>
    </source>
</evidence>
<name>A0A0E3JIY9_9CAUD</name>
<dbReference type="RefSeq" id="YP_009217015.1">
    <property type="nucleotide sequence ID" value="NC_028997.1"/>
</dbReference>
<reference evidence="1 2" key="1">
    <citation type="journal article" date="2015" name="Genome Announc.">
        <title>Complete Genome Sequences of Four Novel Escherichia coli Bacteriophages Belonging to New Phage Groups.</title>
        <authorList>
            <person name="Carstens A.B."/>
            <person name="Kot W."/>
            <person name="Hansen L.H."/>
        </authorList>
    </citation>
    <scope>NUCLEOTIDE SEQUENCE [LARGE SCALE GENOMIC DNA]</scope>
</reference>
<proteinExistence type="predicted"/>
<dbReference type="OrthoDB" id="14907at10239"/>
<keyword evidence="2" id="KW-1185">Reference proteome</keyword>
<reference evidence="2" key="2">
    <citation type="submission" date="2015-01" db="EMBL/GenBank/DDBJ databases">
        <title>Complete sequence of three novel 9g-like phages.</title>
        <authorList>
            <person name="Carstens A.B."/>
            <person name="Hansen L.H."/>
            <person name="Kot W."/>
        </authorList>
    </citation>
    <scope>NUCLEOTIDE SEQUENCE [LARGE SCALE GENOMIC DNA]</scope>
</reference>
<evidence type="ECO:0000313" key="1">
    <source>
        <dbReference type="EMBL" id="AKA61030.1"/>
    </source>
</evidence>
<dbReference type="KEGG" id="vg:26643514"/>
<protein>
    <submittedName>
        <fullName evidence="1">Uncharacterized protein</fullName>
    </submittedName>
</protein>
<dbReference type="GeneID" id="26643514"/>
<dbReference type="EMBL" id="KP719133">
    <property type="protein sequence ID" value="AKA61030.1"/>
    <property type="molecule type" value="Genomic_DNA"/>
</dbReference>
<accession>A0A0E3JIY9</accession>
<organism evidence="1 2">
    <name type="scientific">Enterobacteria phage JenP2</name>
    <dbReference type="NCBI Taxonomy" id="1610838"/>
    <lineage>
        <taxon>Viruses</taxon>
        <taxon>Duplodnaviria</taxon>
        <taxon>Heunggongvirae</taxon>
        <taxon>Uroviricota</taxon>
        <taxon>Caudoviricetes</taxon>
        <taxon>Queuovirinae</taxon>
        <taxon>Nonagvirus</taxon>
        <taxon>Nonagvirus JenP2</taxon>
    </lineage>
</organism>
<dbReference type="Proteomes" id="UP000033024">
    <property type="component" value="Segment"/>
</dbReference>